<evidence type="ECO:0000313" key="2">
    <source>
        <dbReference type="Proteomes" id="UP000762676"/>
    </source>
</evidence>
<gene>
    <name evidence="1" type="ORF">ElyMa_000690000</name>
</gene>
<evidence type="ECO:0000313" key="1">
    <source>
        <dbReference type="EMBL" id="GFR85188.1"/>
    </source>
</evidence>
<reference evidence="1 2" key="1">
    <citation type="journal article" date="2021" name="Elife">
        <title>Chloroplast acquisition without the gene transfer in kleptoplastic sea slugs, Plakobranchus ocellatus.</title>
        <authorList>
            <person name="Maeda T."/>
            <person name="Takahashi S."/>
            <person name="Yoshida T."/>
            <person name="Shimamura S."/>
            <person name="Takaki Y."/>
            <person name="Nagai Y."/>
            <person name="Toyoda A."/>
            <person name="Suzuki Y."/>
            <person name="Arimoto A."/>
            <person name="Ishii H."/>
            <person name="Satoh N."/>
            <person name="Nishiyama T."/>
            <person name="Hasebe M."/>
            <person name="Maruyama T."/>
            <person name="Minagawa J."/>
            <person name="Obokata J."/>
            <person name="Shigenobu S."/>
        </authorList>
    </citation>
    <scope>NUCLEOTIDE SEQUENCE [LARGE SCALE GENOMIC DNA]</scope>
</reference>
<organism evidence="1 2">
    <name type="scientific">Elysia marginata</name>
    <dbReference type="NCBI Taxonomy" id="1093978"/>
    <lineage>
        <taxon>Eukaryota</taxon>
        <taxon>Metazoa</taxon>
        <taxon>Spiralia</taxon>
        <taxon>Lophotrochozoa</taxon>
        <taxon>Mollusca</taxon>
        <taxon>Gastropoda</taxon>
        <taxon>Heterobranchia</taxon>
        <taxon>Euthyneura</taxon>
        <taxon>Panpulmonata</taxon>
        <taxon>Sacoglossa</taxon>
        <taxon>Placobranchoidea</taxon>
        <taxon>Plakobranchidae</taxon>
        <taxon>Elysia</taxon>
    </lineage>
</organism>
<dbReference type="Proteomes" id="UP000762676">
    <property type="component" value="Unassembled WGS sequence"/>
</dbReference>
<protein>
    <submittedName>
        <fullName evidence="1">Uncharacterized protein</fullName>
    </submittedName>
</protein>
<dbReference type="EMBL" id="BMAT01001420">
    <property type="protein sequence ID" value="GFR85188.1"/>
    <property type="molecule type" value="Genomic_DNA"/>
</dbReference>
<keyword evidence="2" id="KW-1185">Reference proteome</keyword>
<comment type="caution">
    <text evidence="1">The sequence shown here is derived from an EMBL/GenBank/DDBJ whole genome shotgun (WGS) entry which is preliminary data.</text>
</comment>
<proteinExistence type="predicted"/>
<sequence length="165" mass="17962">MFFLSLLATQSVNASQCDLSPRPGQMPGGVIGISCTNLSLADMTIGQCALQCHSLDNCRVSYMTCEESICQCFLCQGVHKILFNRPSDTLQLNGNMVATNKPLPPNRKWSIPGGGLSVGRVIMIRLILSSEKTALYLAGSGTDVALVIRFNVINKKNHAQQQYKQ</sequence>
<accession>A0AAV4GJP8</accession>
<name>A0AAV4GJP8_9GAST</name>
<dbReference type="AlphaFoldDB" id="A0AAV4GJP8"/>